<dbReference type="EMBL" id="HE573026">
    <property type="protein sequence ID" value="CCC51703.1"/>
    <property type="molecule type" value="Genomic_DNA"/>
</dbReference>
<evidence type="ECO:0000313" key="1">
    <source>
        <dbReference type="EMBL" id="CCC51703.1"/>
    </source>
</evidence>
<dbReference type="OMA" id="QLASAYM"/>
<dbReference type="Pfam" id="PF09808">
    <property type="entry name" value="SNAPC1"/>
    <property type="match status" value="1"/>
</dbReference>
<dbReference type="InterPro" id="IPR019188">
    <property type="entry name" value="SNAPC1"/>
</dbReference>
<organism evidence="1">
    <name type="scientific">Trypanosoma vivax (strain Y486)</name>
    <dbReference type="NCBI Taxonomy" id="1055687"/>
    <lineage>
        <taxon>Eukaryota</taxon>
        <taxon>Discoba</taxon>
        <taxon>Euglenozoa</taxon>
        <taxon>Kinetoplastea</taxon>
        <taxon>Metakinetoplastina</taxon>
        <taxon>Trypanosomatida</taxon>
        <taxon>Trypanosomatidae</taxon>
        <taxon>Trypanosoma</taxon>
        <taxon>Duttonella</taxon>
    </lineage>
</organism>
<reference evidence="1" key="1">
    <citation type="journal article" date="2012" name="Proc. Natl. Acad. Sci. U.S.A.">
        <title>Antigenic diversity is generated by distinct evolutionary mechanisms in African trypanosome species.</title>
        <authorList>
            <person name="Jackson A.P."/>
            <person name="Berry A."/>
            <person name="Aslett M."/>
            <person name="Allison H.C."/>
            <person name="Burton P."/>
            <person name="Vavrova-Anderson J."/>
            <person name="Brown R."/>
            <person name="Browne H."/>
            <person name="Corton N."/>
            <person name="Hauser H."/>
            <person name="Gamble J."/>
            <person name="Gilderthorp R."/>
            <person name="Marcello L."/>
            <person name="McQuillan J."/>
            <person name="Otto T.D."/>
            <person name="Quail M.A."/>
            <person name="Sanders M.J."/>
            <person name="van Tonder A."/>
            <person name="Ginger M.L."/>
            <person name="Field M.C."/>
            <person name="Barry J.D."/>
            <person name="Hertz-Fowler C."/>
            <person name="Berriman M."/>
        </authorList>
    </citation>
    <scope>NUCLEOTIDE SEQUENCE</scope>
    <source>
        <strain evidence="1">Y486</strain>
    </source>
</reference>
<dbReference type="VEuPathDB" id="TriTrypDB:TvY486_1007490"/>
<protein>
    <recommendedName>
        <fullName evidence="2">Small nuclear RNA activating protein 3</fullName>
    </recommendedName>
</protein>
<sequence>MKKRLEIIAADFVSLYREAQKQELLTSRGLQLDAFQKLFDSLQIEYLHYAGSSAAEPFHREVVEDLLQLASAYMTLQPDVAPKSRAFGLYLTFMLYATQPEIQTTPVKIKISVATLKNYLRDMEWKETCTDLEAAPHLGRRVTAGEKSVLLALHQSRAWQLMPFVNESCHVRSLLEVHEKEGIPLLLPSVSRGNWLNRRAGEVHNGASNASADSCPTSTLSRELAAYESMKQRLGLQQALAEY</sequence>
<dbReference type="AlphaFoldDB" id="G0U746"/>
<gene>
    <name evidence="1" type="ORF">TVY486_1007490</name>
</gene>
<accession>G0U746</accession>
<proteinExistence type="predicted"/>
<name>G0U746_TRYVY</name>
<evidence type="ECO:0008006" key="2">
    <source>
        <dbReference type="Google" id="ProtNLM"/>
    </source>
</evidence>